<dbReference type="AlphaFoldDB" id="H5X099"/>
<name>H5X099_9PSEU</name>
<dbReference type="OrthoDB" id="3637951at2"/>
<sequence length="95" mass="9961">MVFRVTGAVDETGASTVGYAEQIRGLFEDLMTKARGICGGAWESGASEVFLAAQGKWDAEAGNLTNAQTEIGQLTRMAAENAFAADRKGAGLFPM</sequence>
<dbReference type="Pfam" id="PF06013">
    <property type="entry name" value="WXG100"/>
    <property type="match status" value="1"/>
</dbReference>
<evidence type="ECO:0000313" key="1">
    <source>
        <dbReference type="EMBL" id="EHR48559.1"/>
    </source>
</evidence>
<organism evidence="1 2">
    <name type="scientific">Saccharomonospora marina XMU15</name>
    <dbReference type="NCBI Taxonomy" id="882083"/>
    <lineage>
        <taxon>Bacteria</taxon>
        <taxon>Bacillati</taxon>
        <taxon>Actinomycetota</taxon>
        <taxon>Actinomycetes</taxon>
        <taxon>Pseudonocardiales</taxon>
        <taxon>Pseudonocardiaceae</taxon>
        <taxon>Saccharomonospora</taxon>
    </lineage>
</organism>
<accession>H5X099</accession>
<dbReference type="Proteomes" id="UP000004926">
    <property type="component" value="Chromosome"/>
</dbReference>
<protein>
    <recommendedName>
        <fullName evidence="3">WXG100 family type VII secretion target</fullName>
    </recommendedName>
</protein>
<dbReference type="InterPro" id="IPR036689">
    <property type="entry name" value="ESAT-6-like_sf"/>
</dbReference>
<dbReference type="Gene3D" id="1.10.287.1060">
    <property type="entry name" value="ESAT-6-like"/>
    <property type="match status" value="1"/>
</dbReference>
<dbReference type="EMBL" id="CM001439">
    <property type="protein sequence ID" value="EHR48559.1"/>
    <property type="molecule type" value="Genomic_DNA"/>
</dbReference>
<reference evidence="1 2" key="1">
    <citation type="journal article" date="2012" name="Stand. Genomic Sci.">
        <title>Genome sequence of the ocean sediment bacterium Saccharomonospora marina type strain (XMU15(T)).</title>
        <authorList>
            <person name="Klenk H.P."/>
            <person name="Lu M."/>
            <person name="Lucas S."/>
            <person name="Lapidus A."/>
            <person name="Copeland A."/>
            <person name="Pitluck S."/>
            <person name="Goodwin L.A."/>
            <person name="Han C."/>
            <person name="Tapia R."/>
            <person name="Brambilla E.M."/>
            <person name="Potter G."/>
            <person name="Land M."/>
            <person name="Ivanova N."/>
            <person name="Rohde M."/>
            <person name="Goker M."/>
            <person name="Detter J.C."/>
            <person name="Li W.J."/>
            <person name="Kyrpides N.C."/>
            <person name="Woyke T."/>
        </authorList>
    </citation>
    <scope>NUCLEOTIDE SEQUENCE [LARGE SCALE GENOMIC DNA]</scope>
    <source>
        <strain evidence="1 2">XMU15</strain>
    </source>
</reference>
<evidence type="ECO:0008006" key="3">
    <source>
        <dbReference type="Google" id="ProtNLM"/>
    </source>
</evidence>
<dbReference type="RefSeq" id="WP_009151950.1">
    <property type="nucleotide sequence ID" value="NZ_CM001439.1"/>
</dbReference>
<dbReference type="InterPro" id="IPR010310">
    <property type="entry name" value="T7SS_ESAT-6-like"/>
</dbReference>
<dbReference type="HOGENOM" id="CLU_2379922_0_0_11"/>
<keyword evidence="2" id="KW-1185">Reference proteome</keyword>
<dbReference type="SUPFAM" id="SSF140453">
    <property type="entry name" value="EsxAB dimer-like"/>
    <property type="match status" value="1"/>
</dbReference>
<evidence type="ECO:0000313" key="2">
    <source>
        <dbReference type="Proteomes" id="UP000004926"/>
    </source>
</evidence>
<proteinExistence type="predicted"/>
<dbReference type="STRING" id="882083.SacmaDRAFT_0249"/>
<gene>
    <name evidence="1" type="ORF">SacmaDRAFT_0249</name>
</gene>